<dbReference type="AlphaFoldDB" id="A0A918TCB7"/>
<reference evidence="2" key="1">
    <citation type="journal article" date="2014" name="Int. J. Syst. Evol. Microbiol.">
        <title>Complete genome sequence of Corynebacterium casei LMG S-19264T (=DSM 44701T), isolated from a smear-ripened cheese.</title>
        <authorList>
            <consortium name="US DOE Joint Genome Institute (JGI-PGF)"/>
            <person name="Walter F."/>
            <person name="Albersmeier A."/>
            <person name="Kalinowski J."/>
            <person name="Ruckert C."/>
        </authorList>
    </citation>
    <scope>NUCLEOTIDE SEQUENCE</scope>
    <source>
        <strain evidence="2">KCTC 12988</strain>
    </source>
</reference>
<organism evidence="2 3">
    <name type="scientific">Roseibacillus persicicus</name>
    <dbReference type="NCBI Taxonomy" id="454148"/>
    <lineage>
        <taxon>Bacteria</taxon>
        <taxon>Pseudomonadati</taxon>
        <taxon>Verrucomicrobiota</taxon>
        <taxon>Verrucomicrobiia</taxon>
        <taxon>Verrucomicrobiales</taxon>
        <taxon>Verrucomicrobiaceae</taxon>
        <taxon>Roseibacillus</taxon>
    </lineage>
</organism>
<keyword evidence="3" id="KW-1185">Reference proteome</keyword>
<feature type="transmembrane region" description="Helical" evidence="1">
    <location>
        <begin position="187"/>
        <end position="205"/>
    </location>
</feature>
<keyword evidence="1" id="KW-0812">Transmembrane</keyword>
<evidence type="ECO:0000313" key="2">
    <source>
        <dbReference type="EMBL" id="GHC40827.1"/>
    </source>
</evidence>
<keyword evidence="1" id="KW-1133">Transmembrane helix</keyword>
<accession>A0A918TCB7</accession>
<proteinExistence type="predicted"/>
<evidence type="ECO:0000256" key="1">
    <source>
        <dbReference type="SAM" id="Phobius"/>
    </source>
</evidence>
<name>A0A918TCB7_9BACT</name>
<evidence type="ECO:0008006" key="4">
    <source>
        <dbReference type="Google" id="ProtNLM"/>
    </source>
</evidence>
<keyword evidence="1" id="KW-0472">Membrane</keyword>
<feature type="transmembrane region" description="Helical" evidence="1">
    <location>
        <begin position="21"/>
        <end position="39"/>
    </location>
</feature>
<dbReference type="Proteomes" id="UP000644507">
    <property type="component" value="Unassembled WGS sequence"/>
</dbReference>
<dbReference type="RefSeq" id="WP_189566444.1">
    <property type="nucleotide sequence ID" value="NZ_BMXI01000001.1"/>
</dbReference>
<feature type="transmembrane region" description="Helical" evidence="1">
    <location>
        <begin position="85"/>
        <end position="108"/>
    </location>
</feature>
<feature type="transmembrane region" description="Helical" evidence="1">
    <location>
        <begin position="162"/>
        <end position="181"/>
    </location>
</feature>
<dbReference type="EMBL" id="BMXI01000001">
    <property type="protein sequence ID" value="GHC40827.1"/>
    <property type="molecule type" value="Genomic_DNA"/>
</dbReference>
<sequence>MRTTEILRDGLAYPFRENGRMILIWGAILGVASDLASILPVIGLIAWLVLAGFFCSTFFEIMVSSASGSDDCPGFPNLSDLLEDLILPFIKVVAVALFSFAPALIFAFTADGGAATYVLLMALVGVGIVYFPMAILGVGILGTFRALSPLIVVPSIFKAGGLYWVIVGILFAVYVLQSFLLALVGEIFIVGALVAAFVSMLALMINGRLLGLLYRNKEDELEWI</sequence>
<protein>
    <recommendedName>
        <fullName evidence="4">DUF4013 domain-containing protein</fullName>
    </recommendedName>
</protein>
<feature type="transmembrane region" description="Helical" evidence="1">
    <location>
        <begin position="114"/>
        <end position="141"/>
    </location>
</feature>
<reference evidence="2" key="2">
    <citation type="submission" date="2020-09" db="EMBL/GenBank/DDBJ databases">
        <authorList>
            <person name="Sun Q."/>
            <person name="Kim S."/>
        </authorList>
    </citation>
    <scope>NUCLEOTIDE SEQUENCE</scope>
    <source>
        <strain evidence="2">KCTC 12988</strain>
    </source>
</reference>
<evidence type="ECO:0000313" key="3">
    <source>
        <dbReference type="Proteomes" id="UP000644507"/>
    </source>
</evidence>
<comment type="caution">
    <text evidence="2">The sequence shown here is derived from an EMBL/GenBank/DDBJ whole genome shotgun (WGS) entry which is preliminary data.</text>
</comment>
<gene>
    <name evidence="2" type="ORF">GCM10007100_01740</name>
</gene>